<keyword evidence="1" id="KW-0472">Membrane</keyword>
<dbReference type="AlphaFoldDB" id="A0A0G0UL84"/>
<organism evidence="2 3">
    <name type="scientific">Candidatus Curtissbacteria bacterium GW2011_GWA1_40_16</name>
    <dbReference type="NCBI Taxonomy" id="1618405"/>
    <lineage>
        <taxon>Bacteria</taxon>
        <taxon>Candidatus Curtissiibacteriota</taxon>
    </lineage>
</organism>
<feature type="transmembrane region" description="Helical" evidence="1">
    <location>
        <begin position="32"/>
        <end position="50"/>
    </location>
</feature>
<dbReference type="EMBL" id="LBYI01000003">
    <property type="protein sequence ID" value="KKR51007.1"/>
    <property type="molecule type" value="Genomic_DNA"/>
</dbReference>
<accession>A0A0G0UL84</accession>
<evidence type="ECO:0000313" key="3">
    <source>
        <dbReference type="Proteomes" id="UP000034531"/>
    </source>
</evidence>
<gene>
    <name evidence="2" type="ORF">UT84_C0003G0002</name>
</gene>
<keyword evidence="1" id="KW-0812">Transmembrane</keyword>
<proteinExistence type="predicted"/>
<protein>
    <submittedName>
        <fullName evidence="2">Uncharacterized protein</fullName>
    </submittedName>
</protein>
<reference evidence="2 3" key="1">
    <citation type="journal article" date="2015" name="Nature">
        <title>rRNA introns, odd ribosomes, and small enigmatic genomes across a large radiation of phyla.</title>
        <authorList>
            <person name="Brown C.T."/>
            <person name="Hug L.A."/>
            <person name="Thomas B.C."/>
            <person name="Sharon I."/>
            <person name="Castelle C.J."/>
            <person name="Singh A."/>
            <person name="Wilkins M.J."/>
            <person name="Williams K.H."/>
            <person name="Banfield J.F."/>
        </authorList>
    </citation>
    <scope>NUCLEOTIDE SEQUENCE [LARGE SCALE GENOMIC DNA]</scope>
</reference>
<sequence length="189" mass="21678">MDATTSAVIQQLINELVLLNKANFLNGSFPEWIMAIAAVVTLIGVVIAYIEYREKTRPYIDIAIQTQIDQGRWNFLTKISNKGQYPIYSKITNALLVIGDEKYPTIVDKEWVIFPNESEDVLVPVGNINEIGRKKIRESKYTKNVVELLVEVSSRKLKQKEFAYKTILRVQVLVEEEKPGFILLEKTFI</sequence>
<comment type="caution">
    <text evidence="2">The sequence shown here is derived from an EMBL/GenBank/DDBJ whole genome shotgun (WGS) entry which is preliminary data.</text>
</comment>
<keyword evidence="1" id="KW-1133">Transmembrane helix</keyword>
<evidence type="ECO:0000256" key="1">
    <source>
        <dbReference type="SAM" id="Phobius"/>
    </source>
</evidence>
<evidence type="ECO:0000313" key="2">
    <source>
        <dbReference type="EMBL" id="KKR51007.1"/>
    </source>
</evidence>
<dbReference type="Proteomes" id="UP000034531">
    <property type="component" value="Unassembled WGS sequence"/>
</dbReference>
<name>A0A0G0UL84_9BACT</name>